<dbReference type="PANTHER" id="PTHR11681">
    <property type="entry name" value="NEUROPHYSIN"/>
    <property type="match status" value="1"/>
</dbReference>
<keyword evidence="10" id="KW-1185">Reference proteome</keyword>
<keyword evidence="3" id="KW-0964">Secreted</keyword>
<gene>
    <name evidence="9" type="ORF">J4Q44_G00167870</name>
</gene>
<dbReference type="SMART" id="SM00003">
    <property type="entry name" value="NH"/>
    <property type="match status" value="1"/>
</dbReference>
<protein>
    <recommendedName>
        <fullName evidence="11">Isotocin</fullName>
    </recommendedName>
</protein>
<dbReference type="AlphaFoldDB" id="A0AAN8LKL6"/>
<dbReference type="GO" id="GO:0030141">
    <property type="term" value="C:secretory granule"/>
    <property type="evidence" value="ECO:0007669"/>
    <property type="project" value="TreeGrafter"/>
</dbReference>
<evidence type="ECO:0000256" key="6">
    <source>
        <dbReference type="ARBA" id="ARBA00022729"/>
    </source>
</evidence>
<evidence type="ECO:0008006" key="11">
    <source>
        <dbReference type="Google" id="ProtNLM"/>
    </source>
</evidence>
<comment type="caution">
    <text evidence="9">The sequence shown here is derived from an EMBL/GenBank/DDBJ whole genome shotgun (WGS) entry which is preliminary data.</text>
</comment>
<evidence type="ECO:0000313" key="10">
    <source>
        <dbReference type="Proteomes" id="UP001356427"/>
    </source>
</evidence>
<name>A0AAN8LKL6_9TELE</name>
<dbReference type="Gene3D" id="2.60.9.10">
    <property type="entry name" value="Neurohypophysial hormone domain"/>
    <property type="match status" value="1"/>
</dbReference>
<keyword evidence="7" id="KW-0027">Amidation</keyword>
<dbReference type="EMBL" id="JAGTTL010000014">
    <property type="protein sequence ID" value="KAK6313440.1"/>
    <property type="molecule type" value="Genomic_DNA"/>
</dbReference>
<dbReference type="InterPro" id="IPR000981">
    <property type="entry name" value="Neurhyp_horm"/>
</dbReference>
<keyword evidence="6" id="KW-0732">Signal</keyword>
<keyword evidence="4" id="KW-0165">Cleavage on pair of basic residues</keyword>
<evidence type="ECO:0000256" key="2">
    <source>
        <dbReference type="ARBA" id="ARBA00007369"/>
    </source>
</evidence>
<proteinExistence type="inferred from homology"/>
<evidence type="ECO:0000256" key="3">
    <source>
        <dbReference type="ARBA" id="ARBA00022525"/>
    </source>
</evidence>
<dbReference type="SUPFAM" id="SSF49606">
    <property type="entry name" value="Neurophysin II"/>
    <property type="match status" value="1"/>
</dbReference>
<dbReference type="InterPro" id="IPR036387">
    <property type="entry name" value="Neurhyp_horm_dom_sf"/>
</dbReference>
<evidence type="ECO:0000256" key="5">
    <source>
        <dbReference type="ARBA" id="ARBA00022702"/>
    </source>
</evidence>
<comment type="subcellular location">
    <subcellularLocation>
        <location evidence="1">Secreted</location>
    </subcellularLocation>
</comment>
<dbReference type="GO" id="GO:0005615">
    <property type="term" value="C:extracellular space"/>
    <property type="evidence" value="ECO:0007669"/>
    <property type="project" value="TreeGrafter"/>
</dbReference>
<keyword evidence="8" id="KW-1015">Disulfide bond</keyword>
<dbReference type="Pfam" id="PF00184">
    <property type="entry name" value="Hormone_5"/>
    <property type="match status" value="1"/>
</dbReference>
<organism evidence="9 10">
    <name type="scientific">Coregonus suidteri</name>
    <dbReference type="NCBI Taxonomy" id="861788"/>
    <lineage>
        <taxon>Eukaryota</taxon>
        <taxon>Metazoa</taxon>
        <taxon>Chordata</taxon>
        <taxon>Craniata</taxon>
        <taxon>Vertebrata</taxon>
        <taxon>Euteleostomi</taxon>
        <taxon>Actinopterygii</taxon>
        <taxon>Neopterygii</taxon>
        <taxon>Teleostei</taxon>
        <taxon>Protacanthopterygii</taxon>
        <taxon>Salmoniformes</taxon>
        <taxon>Salmonidae</taxon>
        <taxon>Coregoninae</taxon>
        <taxon>Coregonus</taxon>
    </lineage>
</organism>
<dbReference type="FunFam" id="2.60.9.10:FF:000001">
    <property type="entry name" value="oxytocin-neurophysin 1"/>
    <property type="match status" value="1"/>
</dbReference>
<dbReference type="PROSITE" id="PS00264">
    <property type="entry name" value="NEUROHYPOPHYS_HORM"/>
    <property type="match status" value="1"/>
</dbReference>
<evidence type="ECO:0000256" key="1">
    <source>
        <dbReference type="ARBA" id="ARBA00004613"/>
    </source>
</evidence>
<comment type="similarity">
    <text evidence="2">Belongs to the vasopressin/oxytocin family.</text>
</comment>
<dbReference type="InterPro" id="IPR022423">
    <property type="entry name" value="Neurohypophysial_hormone_CS"/>
</dbReference>
<evidence type="ECO:0000256" key="4">
    <source>
        <dbReference type="ARBA" id="ARBA00022685"/>
    </source>
</evidence>
<dbReference type="GO" id="GO:0005185">
    <property type="term" value="F:neurohypophyseal hormone activity"/>
    <property type="evidence" value="ECO:0007669"/>
    <property type="project" value="InterPro"/>
</dbReference>
<dbReference type="PANTHER" id="PTHR11681:SF13">
    <property type="entry name" value="VASOPRESSIN-NEUROPHYSIN 2-COPEPTIN PRECURSOR"/>
    <property type="match status" value="1"/>
</dbReference>
<dbReference type="Proteomes" id="UP001356427">
    <property type="component" value="Unassembled WGS sequence"/>
</dbReference>
<evidence type="ECO:0000256" key="8">
    <source>
        <dbReference type="ARBA" id="ARBA00023157"/>
    </source>
</evidence>
<keyword evidence="5" id="KW-0372">Hormone</keyword>
<sequence length="227" mass="23753">MVTDTGPALMTVSVAWAAPGHYMTVPLARPLPSPALAGGRGNIELQHSPGSHSETNKRIRLVLYIGRSAIEMTGAAVSVCLLYTLSVCSACYISNCPIGGKRSIMDAPQRKCMTCGPGDQGRCFGPSICCGEGLGCWMGSPETARCMEENYLPTPCQAGGRPCGSDTGRCAAPGVCCDSEGCSVDQSCLAEEEGNNQISQSEGNDSGDVILRLLHLAGHTPPHRVHQ</sequence>
<evidence type="ECO:0000313" key="9">
    <source>
        <dbReference type="EMBL" id="KAK6313440.1"/>
    </source>
</evidence>
<reference evidence="9 10" key="1">
    <citation type="submission" date="2021-04" db="EMBL/GenBank/DDBJ databases">
        <authorList>
            <person name="De Guttry C."/>
            <person name="Zahm M."/>
            <person name="Klopp C."/>
            <person name="Cabau C."/>
            <person name="Louis A."/>
            <person name="Berthelot C."/>
            <person name="Parey E."/>
            <person name="Roest Crollius H."/>
            <person name="Montfort J."/>
            <person name="Robinson-Rechavi M."/>
            <person name="Bucao C."/>
            <person name="Bouchez O."/>
            <person name="Gislard M."/>
            <person name="Lluch J."/>
            <person name="Milhes M."/>
            <person name="Lampietro C."/>
            <person name="Lopez Roques C."/>
            <person name="Donnadieu C."/>
            <person name="Braasch I."/>
            <person name="Desvignes T."/>
            <person name="Postlethwait J."/>
            <person name="Bobe J."/>
            <person name="Wedekind C."/>
            <person name="Guiguen Y."/>
        </authorList>
    </citation>
    <scope>NUCLEOTIDE SEQUENCE [LARGE SCALE GENOMIC DNA]</scope>
    <source>
        <strain evidence="9">Cs_M1</strain>
        <tissue evidence="9">Blood</tissue>
    </source>
</reference>
<dbReference type="PRINTS" id="PR00831">
    <property type="entry name" value="NEUROPHYSIN"/>
</dbReference>
<accession>A0AAN8LKL6</accession>
<evidence type="ECO:0000256" key="7">
    <source>
        <dbReference type="ARBA" id="ARBA00022815"/>
    </source>
</evidence>